<dbReference type="Gene3D" id="1.10.3120.10">
    <property type="entry name" value="Trigger factor, C-terminal domain"/>
    <property type="match status" value="1"/>
</dbReference>
<feature type="compositionally biased region" description="Pro residues" evidence="3">
    <location>
        <begin position="242"/>
        <end position="256"/>
    </location>
</feature>
<dbReference type="STRING" id="1797457.A2160_01645"/>
<keyword evidence="1" id="KW-0697">Rotamase</keyword>
<dbReference type="InterPro" id="IPR036611">
    <property type="entry name" value="Trigger_fac_ribosome-bd_sf"/>
</dbReference>
<comment type="caution">
    <text evidence="5">The sequence shown here is derived from an EMBL/GenBank/DDBJ whole genome shotgun (WGS) entry which is preliminary data.</text>
</comment>
<dbReference type="AlphaFoldDB" id="A0A1F5E9H0"/>
<keyword evidence="2" id="KW-0413">Isomerase</keyword>
<evidence type="ECO:0000313" key="5">
    <source>
        <dbReference type="EMBL" id="OGD63904.1"/>
    </source>
</evidence>
<dbReference type="InterPro" id="IPR037041">
    <property type="entry name" value="Trigger_fac_C_sf"/>
</dbReference>
<reference evidence="5 6" key="1">
    <citation type="journal article" date="2016" name="Nat. Commun.">
        <title>Thousands of microbial genomes shed light on interconnected biogeochemical processes in an aquifer system.</title>
        <authorList>
            <person name="Anantharaman K."/>
            <person name="Brown C.T."/>
            <person name="Hug L.A."/>
            <person name="Sharon I."/>
            <person name="Castelle C.J."/>
            <person name="Probst A.J."/>
            <person name="Thomas B.C."/>
            <person name="Singh A."/>
            <person name="Wilkins M.J."/>
            <person name="Karaoz U."/>
            <person name="Brodie E.L."/>
            <person name="Williams K.H."/>
            <person name="Hubbard S.S."/>
            <person name="Banfield J.F."/>
        </authorList>
    </citation>
    <scope>NUCLEOTIDE SEQUENCE [LARGE SCALE GENOMIC DNA]</scope>
</reference>
<dbReference type="GO" id="GO:0003755">
    <property type="term" value="F:peptidyl-prolyl cis-trans isomerase activity"/>
    <property type="evidence" value="ECO:0007669"/>
    <property type="project" value="UniProtKB-KW"/>
</dbReference>
<evidence type="ECO:0000256" key="1">
    <source>
        <dbReference type="ARBA" id="ARBA00023110"/>
    </source>
</evidence>
<gene>
    <name evidence="5" type="ORF">A2160_01645</name>
</gene>
<dbReference type="GO" id="GO:0015031">
    <property type="term" value="P:protein transport"/>
    <property type="evidence" value="ECO:0007669"/>
    <property type="project" value="InterPro"/>
</dbReference>
<evidence type="ECO:0000256" key="3">
    <source>
        <dbReference type="SAM" id="MobiDB-lite"/>
    </source>
</evidence>
<proteinExistence type="predicted"/>
<protein>
    <recommendedName>
        <fullName evidence="4">Trigger factor C-terminal domain-containing protein</fullName>
    </recommendedName>
</protein>
<feature type="region of interest" description="Disordered" evidence="3">
    <location>
        <begin position="237"/>
        <end position="260"/>
    </location>
</feature>
<name>A0A1F5E9H0_9BACT</name>
<dbReference type="InterPro" id="IPR027304">
    <property type="entry name" value="Trigger_fact/SurA_dom_sf"/>
</dbReference>
<evidence type="ECO:0000313" key="6">
    <source>
        <dbReference type="Proteomes" id="UP000177006"/>
    </source>
</evidence>
<feature type="domain" description="Trigger factor C-terminal" evidence="4">
    <location>
        <begin position="134"/>
        <end position="236"/>
    </location>
</feature>
<dbReference type="SUPFAM" id="SSF109998">
    <property type="entry name" value="Triger factor/SurA peptide-binding domain-like"/>
    <property type="match status" value="1"/>
</dbReference>
<accession>A0A1F5E9H0</accession>
<dbReference type="InterPro" id="IPR008880">
    <property type="entry name" value="Trigger_fac_C"/>
</dbReference>
<evidence type="ECO:0000259" key="4">
    <source>
        <dbReference type="Pfam" id="PF05698"/>
    </source>
</evidence>
<dbReference type="Proteomes" id="UP000177006">
    <property type="component" value="Unassembled WGS sequence"/>
</dbReference>
<dbReference type="SUPFAM" id="SSF102735">
    <property type="entry name" value="Trigger factor ribosome-binding domain"/>
    <property type="match status" value="1"/>
</dbReference>
<dbReference type="EMBL" id="MEZK01000003">
    <property type="protein sequence ID" value="OGD63904.1"/>
    <property type="molecule type" value="Genomic_DNA"/>
</dbReference>
<dbReference type="GO" id="GO:0006457">
    <property type="term" value="P:protein folding"/>
    <property type="evidence" value="ECO:0007669"/>
    <property type="project" value="InterPro"/>
</dbReference>
<evidence type="ECO:0000256" key="2">
    <source>
        <dbReference type="ARBA" id="ARBA00023235"/>
    </source>
</evidence>
<dbReference type="Pfam" id="PF05698">
    <property type="entry name" value="Trigger_C"/>
    <property type="match status" value="1"/>
</dbReference>
<organism evidence="5 6">
    <name type="scientific">Candidatus Beckwithbacteria bacterium RBG_13_42_9</name>
    <dbReference type="NCBI Taxonomy" id="1797457"/>
    <lineage>
        <taxon>Bacteria</taxon>
        <taxon>Candidatus Beckwithiibacteriota</taxon>
    </lineage>
</organism>
<sequence length="275" mass="31611">MTDGNLPYQLNRLPYNVFEMDFTIPYEEVLKTYQAIIQEKAVALTQAIPNLSQPAETLITQTYSWPNIYNLIISKLIPPAYQAALKTENIKPIMLPKIIPIKIATNEPWLIKVTSCETPQFDLGDYMGKVKQMKVEKNLTGTIFDNKVKGQFINEAMGILVSSTNIDIPPMLLAQQIDRLVELEVYKQQQMRLTFDQYLKSINKNFEQFRYELIPAATNLLKMELIMIKIAKDQKLVEEPPEPSYPPDPNQPPPKDPVALQQERQQKVIEFLVSL</sequence>